<name>A0AAN6C1I6_FUSAU</name>
<dbReference type="Proteomes" id="UP000537989">
    <property type="component" value="Unassembled WGS sequence"/>
</dbReference>
<proteinExistence type="predicted"/>
<gene>
    <name evidence="1" type="ORF">FAUST_5319</name>
</gene>
<sequence>MRDNIKEVDGTLVTDTDVGTRRPLQDRATYDWPAEKFAPPSYWTNVYEDMGGDVQWDKDGDVEILVKGYGLSGTVKPLFSMQPYTGESISLLELSGSYYLYNAIERSLCLIVEPNDLATIVSTLDDEDRGLAGLEIEPL</sequence>
<keyword evidence="2" id="KW-1185">Reference proteome</keyword>
<comment type="caution">
    <text evidence="1">The sequence shown here is derived from an EMBL/GenBank/DDBJ whole genome shotgun (WGS) entry which is preliminary data.</text>
</comment>
<dbReference type="AlphaFoldDB" id="A0AAN6C1I6"/>
<evidence type="ECO:0000313" key="1">
    <source>
        <dbReference type="EMBL" id="KAF5238816.1"/>
    </source>
</evidence>
<protein>
    <submittedName>
        <fullName evidence="1">Uncharacterized protein</fullName>
    </submittedName>
</protein>
<evidence type="ECO:0000313" key="2">
    <source>
        <dbReference type="Proteomes" id="UP000537989"/>
    </source>
</evidence>
<accession>A0AAN6C1I6</accession>
<reference evidence="1 2" key="1">
    <citation type="submission" date="2020-02" db="EMBL/GenBank/DDBJ databases">
        <title>Identification and distribution of gene clusters putatively required for synthesis of sphingolipid metabolism inhibitors in phylogenetically diverse species of the filamentous fungus Fusarium.</title>
        <authorList>
            <person name="Kim H.-S."/>
            <person name="Busman M."/>
            <person name="Brown D.W."/>
            <person name="Divon H."/>
            <person name="Uhlig S."/>
            <person name="Proctor R.H."/>
        </authorList>
    </citation>
    <scope>NUCLEOTIDE SEQUENCE [LARGE SCALE GENOMIC DNA]</scope>
    <source>
        <strain evidence="1 2">NRRL 2903</strain>
    </source>
</reference>
<organism evidence="1 2">
    <name type="scientific">Fusarium austroamericanum</name>
    <dbReference type="NCBI Taxonomy" id="282268"/>
    <lineage>
        <taxon>Eukaryota</taxon>
        <taxon>Fungi</taxon>
        <taxon>Dikarya</taxon>
        <taxon>Ascomycota</taxon>
        <taxon>Pezizomycotina</taxon>
        <taxon>Sordariomycetes</taxon>
        <taxon>Hypocreomycetidae</taxon>
        <taxon>Hypocreales</taxon>
        <taxon>Nectriaceae</taxon>
        <taxon>Fusarium</taxon>
    </lineage>
</organism>
<dbReference type="EMBL" id="JAAMOD010000137">
    <property type="protein sequence ID" value="KAF5238816.1"/>
    <property type="molecule type" value="Genomic_DNA"/>
</dbReference>